<organism evidence="1 2">
    <name type="scientific">Madurella mycetomatis</name>
    <dbReference type="NCBI Taxonomy" id="100816"/>
    <lineage>
        <taxon>Eukaryota</taxon>
        <taxon>Fungi</taxon>
        <taxon>Dikarya</taxon>
        <taxon>Ascomycota</taxon>
        <taxon>Pezizomycotina</taxon>
        <taxon>Sordariomycetes</taxon>
        <taxon>Sordariomycetidae</taxon>
        <taxon>Sordariales</taxon>
        <taxon>Sordariales incertae sedis</taxon>
        <taxon>Madurella</taxon>
    </lineage>
</organism>
<dbReference type="EMBL" id="LCTW02000121">
    <property type="protein sequence ID" value="KXX78405.1"/>
    <property type="molecule type" value="Genomic_DNA"/>
</dbReference>
<sequence length="65" mass="7362">MLFLVQDGHLRPGNARDFLASDDEYFNQTWEELKPRLCTKPPRSSYPDTQCGKASFGNQLASLLS</sequence>
<gene>
    <name evidence="1" type="ORF">MMYC01_205888</name>
</gene>
<proteinExistence type="predicted"/>
<reference evidence="1 2" key="1">
    <citation type="journal article" date="2016" name="Genome Announc.">
        <title>Genome Sequence of Madurella mycetomatis mm55, Isolated from a Human Mycetoma Case in Sudan.</title>
        <authorList>
            <person name="Smit S."/>
            <person name="Derks M.F."/>
            <person name="Bervoets S."/>
            <person name="Fahal A."/>
            <person name="van Leeuwen W."/>
            <person name="van Belkum A."/>
            <person name="van de Sande W.W."/>
        </authorList>
    </citation>
    <scope>NUCLEOTIDE SEQUENCE [LARGE SCALE GENOMIC DNA]</scope>
    <source>
        <strain evidence="2">mm55</strain>
    </source>
</reference>
<protein>
    <submittedName>
        <fullName evidence="1">Uncharacterized protein</fullName>
    </submittedName>
</protein>
<name>A0A175W497_9PEZI</name>
<dbReference type="Proteomes" id="UP000078237">
    <property type="component" value="Unassembled WGS sequence"/>
</dbReference>
<accession>A0A175W497</accession>
<evidence type="ECO:0000313" key="1">
    <source>
        <dbReference type="EMBL" id="KXX78405.1"/>
    </source>
</evidence>
<dbReference type="AlphaFoldDB" id="A0A175W497"/>
<comment type="caution">
    <text evidence="1">The sequence shown here is derived from an EMBL/GenBank/DDBJ whole genome shotgun (WGS) entry which is preliminary data.</text>
</comment>
<keyword evidence="2" id="KW-1185">Reference proteome</keyword>
<dbReference type="VEuPathDB" id="FungiDB:MMYC01_205888"/>
<evidence type="ECO:0000313" key="2">
    <source>
        <dbReference type="Proteomes" id="UP000078237"/>
    </source>
</evidence>